<sequence length="106" mass="11979">MSGDHTVQAYTSLLQRFDKLLGSCEWQSVAYSECISDSRKTEKCSKQAKEYTGCLHERNVKTQRVLEKCGKLYSNYEICMGNKQDQGCVQELAELLDCAVSLSQNP</sequence>
<dbReference type="AlphaFoldDB" id="A0A7S3PJ49"/>
<reference evidence="1" key="1">
    <citation type="submission" date="2021-01" db="EMBL/GenBank/DDBJ databases">
        <authorList>
            <person name="Corre E."/>
            <person name="Pelletier E."/>
            <person name="Niang G."/>
            <person name="Scheremetjew M."/>
            <person name="Finn R."/>
            <person name="Kale V."/>
            <person name="Holt S."/>
            <person name="Cochrane G."/>
            <person name="Meng A."/>
            <person name="Brown T."/>
            <person name="Cohen L."/>
        </authorList>
    </citation>
    <scope>NUCLEOTIDE SEQUENCE</scope>
    <source>
        <strain evidence="1">GSBS06</strain>
    </source>
</reference>
<name>A0A7S3PJ49_9STRA</name>
<accession>A0A7S3PJ49</accession>
<evidence type="ECO:0008006" key="2">
    <source>
        <dbReference type="Google" id="ProtNLM"/>
    </source>
</evidence>
<dbReference type="EMBL" id="HBIN01014700">
    <property type="protein sequence ID" value="CAE0441007.1"/>
    <property type="molecule type" value="Transcribed_RNA"/>
</dbReference>
<proteinExistence type="predicted"/>
<protein>
    <recommendedName>
        <fullName evidence="2">IMS import disulfide relay-system CHCH-CHCH-like Cx9C domain-containing protein</fullName>
    </recommendedName>
</protein>
<organism evidence="1">
    <name type="scientific">Aplanochytrium stocchinoi</name>
    <dbReference type="NCBI Taxonomy" id="215587"/>
    <lineage>
        <taxon>Eukaryota</taxon>
        <taxon>Sar</taxon>
        <taxon>Stramenopiles</taxon>
        <taxon>Bigyra</taxon>
        <taxon>Labyrinthulomycetes</taxon>
        <taxon>Thraustochytrida</taxon>
        <taxon>Thraustochytriidae</taxon>
        <taxon>Aplanochytrium</taxon>
    </lineage>
</organism>
<evidence type="ECO:0000313" key="1">
    <source>
        <dbReference type="EMBL" id="CAE0441007.1"/>
    </source>
</evidence>
<gene>
    <name evidence="1" type="ORF">ASTO00021_LOCUS11138</name>
</gene>